<sequence length="134" mass="15222">MGRSIKSKQVTMVRWLTTFAIMLMGFTATSRAGEVFVQNDSEQTLIVREVRILARTMRIAEPVRLYAKESLRLMDIGTTPRLLLVYNGQQTAAPKERLEIPITTAPVEVRLKTRTPSVCEIKHARSEPITIKPR</sequence>
<evidence type="ECO:0000313" key="1">
    <source>
        <dbReference type="EMBL" id="VIP03642.1"/>
    </source>
</evidence>
<dbReference type="RefSeq" id="WP_162658812.1">
    <property type="nucleotide sequence ID" value="NZ_LR593887.1"/>
</dbReference>
<evidence type="ECO:0000313" key="2">
    <source>
        <dbReference type="Proteomes" id="UP000464378"/>
    </source>
</evidence>
<protein>
    <submittedName>
        <fullName evidence="1">Uncharacterized protein</fullName>
    </submittedName>
</protein>
<name>A0A6C2YRY4_9BACT</name>
<proteinExistence type="predicted"/>
<organism evidence="1">
    <name type="scientific">Tuwongella immobilis</name>
    <dbReference type="NCBI Taxonomy" id="692036"/>
    <lineage>
        <taxon>Bacteria</taxon>
        <taxon>Pseudomonadati</taxon>
        <taxon>Planctomycetota</taxon>
        <taxon>Planctomycetia</taxon>
        <taxon>Gemmatales</taxon>
        <taxon>Gemmataceae</taxon>
        <taxon>Tuwongella</taxon>
    </lineage>
</organism>
<dbReference type="EMBL" id="LR586016">
    <property type="protein sequence ID" value="VIP03642.1"/>
    <property type="molecule type" value="Genomic_DNA"/>
</dbReference>
<dbReference type="KEGG" id="tim:GMBLW1_03180"/>
<gene>
    <name evidence="1" type="ORF">GMBLW1_03180</name>
</gene>
<keyword evidence="2" id="KW-1185">Reference proteome</keyword>
<dbReference type="InParanoid" id="A0A6C2YRY4"/>
<accession>A0A6C2YRY4</accession>
<dbReference type="AlphaFoldDB" id="A0A6C2YRY4"/>
<dbReference type="Proteomes" id="UP000464378">
    <property type="component" value="Chromosome"/>
</dbReference>
<dbReference type="EMBL" id="LR593887">
    <property type="protein sequence ID" value="VTS04652.1"/>
    <property type="molecule type" value="Genomic_DNA"/>
</dbReference>
<reference evidence="1" key="1">
    <citation type="submission" date="2019-04" db="EMBL/GenBank/DDBJ databases">
        <authorList>
            <consortium name="Science for Life Laboratories"/>
        </authorList>
    </citation>
    <scope>NUCLEOTIDE SEQUENCE</scope>
    <source>
        <strain evidence="1">MBLW1</strain>
    </source>
</reference>